<comment type="caution">
    <text evidence="1">The sequence shown here is derived from an EMBL/GenBank/DDBJ whole genome shotgun (WGS) entry which is preliminary data.</text>
</comment>
<gene>
    <name evidence="1" type="ORF">PG986_000906</name>
</gene>
<dbReference type="GeneID" id="92070190"/>
<organism evidence="1 2">
    <name type="scientific">Apiospora aurea</name>
    <dbReference type="NCBI Taxonomy" id="335848"/>
    <lineage>
        <taxon>Eukaryota</taxon>
        <taxon>Fungi</taxon>
        <taxon>Dikarya</taxon>
        <taxon>Ascomycota</taxon>
        <taxon>Pezizomycotina</taxon>
        <taxon>Sordariomycetes</taxon>
        <taxon>Xylariomycetidae</taxon>
        <taxon>Amphisphaeriales</taxon>
        <taxon>Apiosporaceae</taxon>
        <taxon>Apiospora</taxon>
    </lineage>
</organism>
<keyword evidence="2" id="KW-1185">Reference proteome</keyword>
<evidence type="ECO:0000313" key="1">
    <source>
        <dbReference type="EMBL" id="KAK7966629.1"/>
    </source>
</evidence>
<evidence type="ECO:0000313" key="2">
    <source>
        <dbReference type="Proteomes" id="UP001391051"/>
    </source>
</evidence>
<dbReference type="RefSeq" id="XP_066706021.1">
    <property type="nucleotide sequence ID" value="XM_066837128.1"/>
</dbReference>
<sequence length="178" mass="20859">MTSSSPTETDWEPNWDGICCYKLTKAFPRVIKILKRALRPFKGAGETVDLAYRNWLDEDTRDDAKASSRLREDVKARLHRGLKEDGAVSSDGDEREILRVEAFCRQHDVHFSIERVLDDPLRYIRVMGARGHETPWMEVLCRLPTLPNNVSREREAIWFEWPWDDWYASWYPSWASGS</sequence>
<reference evidence="1 2" key="1">
    <citation type="submission" date="2023-01" db="EMBL/GenBank/DDBJ databases">
        <title>Analysis of 21 Apiospora genomes using comparative genomics revels a genus with tremendous synthesis potential of carbohydrate active enzymes and secondary metabolites.</title>
        <authorList>
            <person name="Sorensen T."/>
        </authorList>
    </citation>
    <scope>NUCLEOTIDE SEQUENCE [LARGE SCALE GENOMIC DNA]</scope>
    <source>
        <strain evidence="1 2">CBS 24483</strain>
    </source>
</reference>
<name>A0ABR1QVJ4_9PEZI</name>
<accession>A0ABR1QVJ4</accession>
<protein>
    <submittedName>
        <fullName evidence="1">Uncharacterized protein</fullName>
    </submittedName>
</protein>
<proteinExistence type="predicted"/>
<dbReference type="EMBL" id="JAQQWE010000001">
    <property type="protein sequence ID" value="KAK7966629.1"/>
    <property type="molecule type" value="Genomic_DNA"/>
</dbReference>
<dbReference type="Proteomes" id="UP001391051">
    <property type="component" value="Unassembled WGS sequence"/>
</dbReference>